<dbReference type="Proteomes" id="UP001469553">
    <property type="component" value="Unassembled WGS sequence"/>
</dbReference>
<dbReference type="EMBL" id="JAHRIP010000038">
    <property type="protein sequence ID" value="MEQ2278652.1"/>
    <property type="molecule type" value="Genomic_DNA"/>
</dbReference>
<evidence type="ECO:0000313" key="3">
    <source>
        <dbReference type="Proteomes" id="UP001469553"/>
    </source>
</evidence>
<comment type="caution">
    <text evidence="2">The sequence shown here is derived from an EMBL/GenBank/DDBJ whole genome shotgun (WGS) entry which is preliminary data.</text>
</comment>
<evidence type="ECO:0000313" key="2">
    <source>
        <dbReference type="EMBL" id="MEQ2278652.1"/>
    </source>
</evidence>
<name>A0ABV0XAX0_9TELE</name>
<gene>
    <name evidence="2" type="ORF">AMECASPLE_001200</name>
</gene>
<organism evidence="2 3">
    <name type="scientific">Ameca splendens</name>
    <dbReference type="NCBI Taxonomy" id="208324"/>
    <lineage>
        <taxon>Eukaryota</taxon>
        <taxon>Metazoa</taxon>
        <taxon>Chordata</taxon>
        <taxon>Craniata</taxon>
        <taxon>Vertebrata</taxon>
        <taxon>Euteleostomi</taxon>
        <taxon>Actinopterygii</taxon>
        <taxon>Neopterygii</taxon>
        <taxon>Teleostei</taxon>
        <taxon>Neoteleostei</taxon>
        <taxon>Acanthomorphata</taxon>
        <taxon>Ovalentaria</taxon>
        <taxon>Atherinomorphae</taxon>
        <taxon>Cyprinodontiformes</taxon>
        <taxon>Goodeidae</taxon>
        <taxon>Ameca</taxon>
    </lineage>
</organism>
<feature type="signal peptide" evidence="1">
    <location>
        <begin position="1"/>
        <end position="19"/>
    </location>
</feature>
<accession>A0ABV0XAX0</accession>
<evidence type="ECO:0008006" key="4">
    <source>
        <dbReference type="Google" id="ProtNLM"/>
    </source>
</evidence>
<keyword evidence="1" id="KW-0732">Signal</keyword>
<protein>
    <recommendedName>
        <fullName evidence="4">Secreted protein</fullName>
    </recommendedName>
</protein>
<reference evidence="2 3" key="1">
    <citation type="submission" date="2021-06" db="EMBL/GenBank/DDBJ databases">
        <authorList>
            <person name="Palmer J.M."/>
        </authorList>
    </citation>
    <scope>NUCLEOTIDE SEQUENCE [LARGE SCALE GENOMIC DNA]</scope>
    <source>
        <strain evidence="2 3">AS_MEX2019</strain>
        <tissue evidence="2">Muscle</tissue>
    </source>
</reference>
<feature type="chain" id="PRO_5047457785" description="Secreted protein" evidence="1">
    <location>
        <begin position="20"/>
        <end position="115"/>
    </location>
</feature>
<keyword evidence="3" id="KW-1185">Reference proteome</keyword>
<sequence length="115" mass="12637">MSLQTLALFAFFYCGVPSASSPVSSIPVFHVAFSRDAEVKVQFIMLNWFPAAQKRISVGLRSCQVYHCLFPQKECLNSPPSGRQKTSARRGLSSMQGILVTTRKSGVSTIQDHIG</sequence>
<proteinExistence type="predicted"/>
<evidence type="ECO:0000256" key="1">
    <source>
        <dbReference type="SAM" id="SignalP"/>
    </source>
</evidence>